<gene>
    <name evidence="1" type="ORF">CCMSSC00406_0007262</name>
</gene>
<sequence>MRIRQQQDIADSDVRDAALLANLGYKQEFTRDFTPFEVLGLGFSVIGVVPSVTSVLPYSLPYGGTVAMVWGWAICSIFLMFIALAVAELGSSAPMSGGLYYWTFHFSSPRHRKLLSWIVGYTNTIAYISAAAAVDWGCSVQIVATVTMGSDLRFVPSPAQIYFLAPLWVMGGFDSSVHISEEVRTWAILCAAGLGSVLGWAMIVALAFSMGTHLPTILGSPIGQPVATIFYSFGRRGTLSLWSFIILVQFMVGTSILTAASRQIFAFSRDGALPFARFLYHIDKRINTPVNCVWASAFSTGLLALICLAGPAASGAIFTLGVVCQYASLLIPIAARHLGGSLRRGRSI</sequence>
<dbReference type="Proteomes" id="UP000824881">
    <property type="component" value="Unassembled WGS sequence"/>
</dbReference>
<proteinExistence type="predicted"/>
<evidence type="ECO:0000313" key="1">
    <source>
        <dbReference type="EMBL" id="KAG9218367.1"/>
    </source>
</evidence>
<dbReference type="EMBL" id="WQMT02000010">
    <property type="protein sequence ID" value="KAG9218367.1"/>
    <property type="molecule type" value="Genomic_DNA"/>
</dbReference>
<organism evidence="1 2">
    <name type="scientific">Pleurotus cornucopiae</name>
    <name type="common">Cornucopia mushroom</name>
    <dbReference type="NCBI Taxonomy" id="5321"/>
    <lineage>
        <taxon>Eukaryota</taxon>
        <taxon>Fungi</taxon>
        <taxon>Dikarya</taxon>
        <taxon>Basidiomycota</taxon>
        <taxon>Agaricomycotina</taxon>
        <taxon>Agaricomycetes</taxon>
        <taxon>Agaricomycetidae</taxon>
        <taxon>Agaricales</taxon>
        <taxon>Pleurotineae</taxon>
        <taxon>Pleurotaceae</taxon>
        <taxon>Pleurotus</taxon>
    </lineage>
</organism>
<comment type="caution">
    <text evidence="1">The sequence shown here is derived from an EMBL/GenBank/DDBJ whole genome shotgun (WGS) entry which is preliminary data.</text>
</comment>
<protein>
    <submittedName>
        <fullName evidence="1">Uncharacterized protein</fullName>
    </submittedName>
</protein>
<name>A0ACB7IJG0_PLECO</name>
<accession>A0ACB7IJG0</accession>
<evidence type="ECO:0000313" key="2">
    <source>
        <dbReference type="Proteomes" id="UP000824881"/>
    </source>
</evidence>
<reference evidence="1 2" key="1">
    <citation type="journal article" date="2021" name="Appl. Environ. Microbiol.">
        <title>Genetic linkage and physical mapping for an oyster mushroom Pleurotus cornucopiae and QTL analysis for the trait cap color.</title>
        <authorList>
            <person name="Zhang Y."/>
            <person name="Gao W."/>
            <person name="Sonnenberg A."/>
            <person name="Chen Q."/>
            <person name="Zhang J."/>
            <person name="Huang C."/>
        </authorList>
    </citation>
    <scope>NUCLEOTIDE SEQUENCE [LARGE SCALE GENOMIC DNA]</scope>
    <source>
        <strain evidence="1">CCMSSC00406</strain>
    </source>
</reference>
<keyword evidence="2" id="KW-1185">Reference proteome</keyword>